<dbReference type="Gene3D" id="2.40.340.10">
    <property type="entry name" value="MoeA, C-terminal, domain IV"/>
    <property type="match status" value="1"/>
</dbReference>
<comment type="function">
    <text evidence="1 7">Catalyzes the insertion of molybdate into adenylated molybdopterin with the concomitant release of AMP.</text>
</comment>
<evidence type="ECO:0000256" key="1">
    <source>
        <dbReference type="ARBA" id="ARBA00002901"/>
    </source>
</evidence>
<dbReference type="UniPathway" id="UPA00344"/>
<dbReference type="SUPFAM" id="SSF63867">
    <property type="entry name" value="MoeA C-terminal domain-like"/>
    <property type="match status" value="1"/>
</dbReference>
<evidence type="ECO:0000256" key="6">
    <source>
        <dbReference type="ARBA" id="ARBA00047317"/>
    </source>
</evidence>
<keyword evidence="7" id="KW-0479">Metal-binding</keyword>
<evidence type="ECO:0000256" key="7">
    <source>
        <dbReference type="RuleBase" id="RU365090"/>
    </source>
</evidence>
<evidence type="ECO:0000256" key="2">
    <source>
        <dbReference type="ARBA" id="ARBA00005046"/>
    </source>
</evidence>
<evidence type="ECO:0000256" key="5">
    <source>
        <dbReference type="ARBA" id="ARBA00023150"/>
    </source>
</evidence>
<dbReference type="InterPro" id="IPR036135">
    <property type="entry name" value="MoeA_linker/N_sf"/>
</dbReference>
<name>A0A7W7RK41_9ACTN</name>
<dbReference type="EMBL" id="JACHJT010000001">
    <property type="protein sequence ID" value="MBB4933430.1"/>
    <property type="molecule type" value="Genomic_DNA"/>
</dbReference>
<protein>
    <recommendedName>
        <fullName evidence="7">Molybdopterin molybdenumtransferase</fullName>
        <ecNumber evidence="7">2.10.1.1</ecNumber>
    </recommendedName>
</protein>
<dbReference type="GO" id="GO:0046872">
    <property type="term" value="F:metal ion binding"/>
    <property type="evidence" value="ECO:0007669"/>
    <property type="project" value="UniProtKB-UniRule"/>
</dbReference>
<keyword evidence="5 7" id="KW-0501">Molybdenum cofactor biosynthesis</keyword>
<keyword evidence="4 7" id="KW-0500">Molybdenum</keyword>
<dbReference type="InterPro" id="IPR036425">
    <property type="entry name" value="MoaB/Mog-like_dom_sf"/>
</dbReference>
<dbReference type="SUPFAM" id="SSF53218">
    <property type="entry name" value="Molybdenum cofactor biosynthesis proteins"/>
    <property type="match status" value="1"/>
</dbReference>
<dbReference type="Gene3D" id="3.90.105.10">
    <property type="entry name" value="Molybdopterin biosynthesis moea protein, domain 2"/>
    <property type="match status" value="1"/>
</dbReference>
<evidence type="ECO:0000256" key="4">
    <source>
        <dbReference type="ARBA" id="ARBA00022505"/>
    </source>
</evidence>
<dbReference type="CDD" id="cd00887">
    <property type="entry name" value="MoeA"/>
    <property type="match status" value="1"/>
</dbReference>
<comment type="similarity">
    <text evidence="3 7">Belongs to the MoeA family.</text>
</comment>
<dbReference type="InterPro" id="IPR001453">
    <property type="entry name" value="MoaB/Mog_dom"/>
</dbReference>
<dbReference type="GO" id="GO:0061599">
    <property type="term" value="F:molybdopterin molybdotransferase activity"/>
    <property type="evidence" value="ECO:0007669"/>
    <property type="project" value="UniProtKB-UniRule"/>
</dbReference>
<dbReference type="PANTHER" id="PTHR10192:SF5">
    <property type="entry name" value="GEPHYRIN"/>
    <property type="match status" value="1"/>
</dbReference>
<keyword evidence="7 9" id="KW-0808">Transferase</keyword>
<dbReference type="InterPro" id="IPR005111">
    <property type="entry name" value="MoeA_C_domain_IV"/>
</dbReference>
<comment type="cofactor">
    <cofactor evidence="7">
        <name>Mg(2+)</name>
        <dbReference type="ChEBI" id="CHEBI:18420"/>
    </cofactor>
</comment>
<keyword evidence="10" id="KW-1185">Reference proteome</keyword>
<evidence type="ECO:0000256" key="3">
    <source>
        <dbReference type="ARBA" id="ARBA00010763"/>
    </source>
</evidence>
<dbReference type="AlphaFoldDB" id="A0A7W7RK41"/>
<dbReference type="GO" id="GO:0006777">
    <property type="term" value="P:Mo-molybdopterin cofactor biosynthetic process"/>
    <property type="evidence" value="ECO:0007669"/>
    <property type="project" value="UniProtKB-UniRule"/>
</dbReference>
<comment type="caution">
    <text evidence="9">The sequence shown here is derived from an EMBL/GenBank/DDBJ whole genome shotgun (WGS) entry which is preliminary data.</text>
</comment>
<dbReference type="GO" id="GO:0005829">
    <property type="term" value="C:cytosol"/>
    <property type="evidence" value="ECO:0007669"/>
    <property type="project" value="TreeGrafter"/>
</dbReference>
<dbReference type="SUPFAM" id="SSF63882">
    <property type="entry name" value="MoeA N-terminal region -like"/>
    <property type="match status" value="1"/>
</dbReference>
<dbReference type="Proteomes" id="UP000523007">
    <property type="component" value="Unassembled WGS sequence"/>
</dbReference>
<sequence>MTLDWSAARHLPHSAVAPLPVVTVPTHDALGATLAAPLTARLAHPPHDTAAMDGYAVTGEAPWQIVDRVLAGEVPRAPLRQGHAVEIATGAMVPEGTESVLPYEQATRSGDVVKGAVTSGRHVRRAGSEVPDGTELVPAGARITPTVLALAASAGHDALAVHRRPRVAAIVTGDELVHEGVPQPGRIRDAIGPMLPGLLTWMGAELTGVEHVPDTGDALRRALEVDADVVVTTGASSVGVGDQLPRVLTELSAELLVNGVACRPGHPQLLARLGGRYVAGLPGNPLAALVATMTLVEPLVSALAARPLTPLTEAVLAGEVTSHERMTRLVPVRVEADQASPVGRDRPGMIWGAAVADALAVVPPGWDGATAHLLPLPPRGTSG</sequence>
<evidence type="ECO:0000313" key="10">
    <source>
        <dbReference type="Proteomes" id="UP000523007"/>
    </source>
</evidence>
<dbReference type="Gene3D" id="2.170.190.11">
    <property type="entry name" value="Molybdopterin biosynthesis moea protein, domain 3"/>
    <property type="match status" value="1"/>
</dbReference>
<dbReference type="PANTHER" id="PTHR10192">
    <property type="entry name" value="MOLYBDOPTERIN BIOSYNTHESIS PROTEIN"/>
    <property type="match status" value="1"/>
</dbReference>
<accession>A0A7W7RK41</accession>
<dbReference type="InterPro" id="IPR036688">
    <property type="entry name" value="MoeA_C_domain_IV_sf"/>
</dbReference>
<reference evidence="9 10" key="1">
    <citation type="submission" date="2020-08" db="EMBL/GenBank/DDBJ databases">
        <title>Sequencing the genomes of 1000 actinobacteria strains.</title>
        <authorList>
            <person name="Klenk H.-P."/>
        </authorList>
    </citation>
    <scope>NUCLEOTIDE SEQUENCE [LARGE SCALE GENOMIC DNA]</scope>
    <source>
        <strain evidence="9 10">DSM 102030</strain>
    </source>
</reference>
<gene>
    <name evidence="9" type="ORF">F4561_004250</name>
</gene>
<proteinExistence type="inferred from homology"/>
<dbReference type="InterPro" id="IPR038987">
    <property type="entry name" value="MoeA-like"/>
</dbReference>
<feature type="domain" description="MoaB/Mog" evidence="8">
    <location>
        <begin position="168"/>
        <end position="302"/>
    </location>
</feature>
<dbReference type="SMART" id="SM00852">
    <property type="entry name" value="MoCF_biosynth"/>
    <property type="match status" value="1"/>
</dbReference>
<dbReference type="RefSeq" id="WP_184581039.1">
    <property type="nucleotide sequence ID" value="NZ_JACHJT010000001.1"/>
</dbReference>
<dbReference type="Pfam" id="PF03454">
    <property type="entry name" value="MoeA_C"/>
    <property type="match status" value="1"/>
</dbReference>
<dbReference type="EC" id="2.10.1.1" evidence="7"/>
<comment type="catalytic activity">
    <reaction evidence="6">
        <text>adenylyl-molybdopterin + molybdate = Mo-molybdopterin + AMP + H(+)</text>
        <dbReference type="Rhea" id="RHEA:35047"/>
        <dbReference type="ChEBI" id="CHEBI:15378"/>
        <dbReference type="ChEBI" id="CHEBI:36264"/>
        <dbReference type="ChEBI" id="CHEBI:62727"/>
        <dbReference type="ChEBI" id="CHEBI:71302"/>
        <dbReference type="ChEBI" id="CHEBI:456215"/>
        <dbReference type="EC" id="2.10.1.1"/>
    </reaction>
</comment>
<dbReference type="Gene3D" id="3.40.980.10">
    <property type="entry name" value="MoaB/Mog-like domain"/>
    <property type="match status" value="1"/>
</dbReference>
<organism evidence="9 10">
    <name type="scientific">Lipingzhangella halophila</name>
    <dbReference type="NCBI Taxonomy" id="1783352"/>
    <lineage>
        <taxon>Bacteria</taxon>
        <taxon>Bacillati</taxon>
        <taxon>Actinomycetota</taxon>
        <taxon>Actinomycetes</taxon>
        <taxon>Streptosporangiales</taxon>
        <taxon>Nocardiopsidaceae</taxon>
        <taxon>Lipingzhangella</taxon>
    </lineage>
</organism>
<comment type="pathway">
    <text evidence="2 7">Cofactor biosynthesis; molybdopterin biosynthesis.</text>
</comment>
<keyword evidence="7" id="KW-0460">Magnesium</keyword>
<dbReference type="Pfam" id="PF00994">
    <property type="entry name" value="MoCF_biosynth"/>
    <property type="match status" value="1"/>
</dbReference>
<dbReference type="InterPro" id="IPR005110">
    <property type="entry name" value="MoeA_linker/N"/>
</dbReference>
<evidence type="ECO:0000259" key="8">
    <source>
        <dbReference type="SMART" id="SM00852"/>
    </source>
</evidence>
<evidence type="ECO:0000313" key="9">
    <source>
        <dbReference type="EMBL" id="MBB4933430.1"/>
    </source>
</evidence>
<dbReference type="Pfam" id="PF03453">
    <property type="entry name" value="MoeA_N"/>
    <property type="match status" value="1"/>
</dbReference>